<keyword evidence="5 6" id="KW-0472">Membrane</keyword>
<dbReference type="FunFam" id="1.20.1250.20:FF:000013">
    <property type="entry name" value="MFS general substrate transporter"/>
    <property type="match status" value="1"/>
</dbReference>
<dbReference type="PANTHER" id="PTHR43791">
    <property type="entry name" value="PERMEASE-RELATED"/>
    <property type="match status" value="1"/>
</dbReference>
<evidence type="ECO:0000259" key="7">
    <source>
        <dbReference type="PROSITE" id="PS50850"/>
    </source>
</evidence>
<evidence type="ECO:0000256" key="4">
    <source>
        <dbReference type="ARBA" id="ARBA00022989"/>
    </source>
</evidence>
<sequence length="508" mass="56387">MTAETQQTDVQKTDAIREVDELEFSPHKNETELPHVDEAWRARERRLVRKLDMTLMPTIWVLYLFNYLDRNNIAYDFQLLSSMPANKVNSQAKLNNFEDDLGLVGEEFSVAVSILNVGYMLMQLPSNMILTKVRPSLYMPFWVCVWSCVSAATAGVHNFTGLIAVRFFLGVAEAPFFPGAFFLLSCWYTKKELALRTAILYSGLVLATAISGLLAAGVFAGLDRVHGIAGWRWLFMLEGGVSFLAGAVAFFLLPDFPGSSTGSARWLLTEEERAFAKDRIIRDQVSNQESDHSILYGLKLAVKDFRVWAFALILCSNHTAYGFNNFYPAIVRGFNLGSRTITLLCTAPPYLIGAAISFGIAYSSDRNRERGWHISVPMAVATVGFAISVGTLNVGARYFASFLYISGCFAANAMVYTWAASAVSQTPEKRACATAIINVIGQLGNIWSPYFFRSHDAPRYVLAMILMMAFSGISIAGCVLMKAVLRRDNQKLIARHSGTHETLTLHTL</sequence>
<dbReference type="GO" id="GO:0022857">
    <property type="term" value="F:transmembrane transporter activity"/>
    <property type="evidence" value="ECO:0007669"/>
    <property type="project" value="InterPro"/>
</dbReference>
<dbReference type="RefSeq" id="XP_064704646.1">
    <property type="nucleotide sequence ID" value="XM_064847534.1"/>
</dbReference>
<protein>
    <recommendedName>
        <fullName evidence="7">Major facilitator superfamily (MFS) profile domain-containing protein</fullName>
    </recommendedName>
</protein>
<dbReference type="EMBL" id="JAVRRD010000018">
    <property type="protein sequence ID" value="KAK5049836.1"/>
    <property type="molecule type" value="Genomic_DNA"/>
</dbReference>
<dbReference type="SUPFAM" id="SSF103473">
    <property type="entry name" value="MFS general substrate transporter"/>
    <property type="match status" value="1"/>
</dbReference>
<comment type="subcellular location">
    <subcellularLocation>
        <location evidence="1">Membrane</location>
        <topology evidence="1">Multi-pass membrane protein</topology>
    </subcellularLocation>
</comment>
<comment type="caution">
    <text evidence="8">The sequence shown here is derived from an EMBL/GenBank/DDBJ whole genome shotgun (WGS) entry which is preliminary data.</text>
</comment>
<evidence type="ECO:0000256" key="6">
    <source>
        <dbReference type="SAM" id="Phobius"/>
    </source>
</evidence>
<feature type="transmembrane region" description="Helical" evidence="6">
    <location>
        <begin position="374"/>
        <end position="392"/>
    </location>
</feature>
<dbReference type="PANTHER" id="PTHR43791:SF62">
    <property type="entry name" value="MAJOR FACILITATOR SUPERFAMILY (MFS) PROFILE DOMAIN-CONTAINING PROTEIN"/>
    <property type="match status" value="1"/>
</dbReference>
<feature type="domain" description="Major facilitator superfamily (MFS) profile" evidence="7">
    <location>
        <begin position="55"/>
        <end position="489"/>
    </location>
</feature>
<dbReference type="InterPro" id="IPR020846">
    <property type="entry name" value="MFS_dom"/>
</dbReference>
<dbReference type="InterPro" id="IPR036259">
    <property type="entry name" value="MFS_trans_sf"/>
</dbReference>
<keyword evidence="4 6" id="KW-1133">Transmembrane helix</keyword>
<evidence type="ECO:0000313" key="9">
    <source>
        <dbReference type="Proteomes" id="UP001358417"/>
    </source>
</evidence>
<name>A0AAV9N8D2_9EURO</name>
<evidence type="ECO:0000256" key="1">
    <source>
        <dbReference type="ARBA" id="ARBA00004141"/>
    </source>
</evidence>
<evidence type="ECO:0000256" key="5">
    <source>
        <dbReference type="ARBA" id="ARBA00023136"/>
    </source>
</evidence>
<evidence type="ECO:0000256" key="2">
    <source>
        <dbReference type="ARBA" id="ARBA00022448"/>
    </source>
</evidence>
<proteinExistence type="predicted"/>
<dbReference type="GO" id="GO:0016020">
    <property type="term" value="C:membrane"/>
    <property type="evidence" value="ECO:0007669"/>
    <property type="project" value="UniProtKB-SubCell"/>
</dbReference>
<feature type="transmembrane region" description="Helical" evidence="6">
    <location>
        <begin position="398"/>
        <end position="419"/>
    </location>
</feature>
<dbReference type="Gene3D" id="1.20.1250.20">
    <property type="entry name" value="MFS general substrate transporter like domains"/>
    <property type="match status" value="2"/>
</dbReference>
<keyword evidence="9" id="KW-1185">Reference proteome</keyword>
<feature type="transmembrane region" description="Helical" evidence="6">
    <location>
        <begin position="163"/>
        <end position="187"/>
    </location>
</feature>
<feature type="transmembrane region" description="Helical" evidence="6">
    <location>
        <begin position="137"/>
        <end position="157"/>
    </location>
</feature>
<evidence type="ECO:0000256" key="3">
    <source>
        <dbReference type="ARBA" id="ARBA00022692"/>
    </source>
</evidence>
<dbReference type="Proteomes" id="UP001358417">
    <property type="component" value="Unassembled WGS sequence"/>
</dbReference>
<dbReference type="FunFam" id="1.20.1250.20:FF:000057">
    <property type="entry name" value="MFS general substrate transporter"/>
    <property type="match status" value="1"/>
</dbReference>
<accession>A0AAV9N8D2</accession>
<evidence type="ECO:0000313" key="8">
    <source>
        <dbReference type="EMBL" id="KAK5049836.1"/>
    </source>
</evidence>
<keyword evidence="2" id="KW-0813">Transport</keyword>
<feature type="transmembrane region" description="Helical" evidence="6">
    <location>
        <begin position="305"/>
        <end position="321"/>
    </location>
</feature>
<feature type="transmembrane region" description="Helical" evidence="6">
    <location>
        <begin position="460"/>
        <end position="485"/>
    </location>
</feature>
<keyword evidence="3 6" id="KW-0812">Transmembrane</keyword>
<organism evidence="8 9">
    <name type="scientific">Exophiala bonariae</name>
    <dbReference type="NCBI Taxonomy" id="1690606"/>
    <lineage>
        <taxon>Eukaryota</taxon>
        <taxon>Fungi</taxon>
        <taxon>Dikarya</taxon>
        <taxon>Ascomycota</taxon>
        <taxon>Pezizomycotina</taxon>
        <taxon>Eurotiomycetes</taxon>
        <taxon>Chaetothyriomycetidae</taxon>
        <taxon>Chaetothyriales</taxon>
        <taxon>Herpotrichiellaceae</taxon>
        <taxon>Exophiala</taxon>
    </lineage>
</organism>
<dbReference type="Pfam" id="PF07690">
    <property type="entry name" value="MFS_1"/>
    <property type="match status" value="1"/>
</dbReference>
<dbReference type="InterPro" id="IPR011701">
    <property type="entry name" value="MFS"/>
</dbReference>
<reference evidence="8 9" key="1">
    <citation type="submission" date="2023-08" db="EMBL/GenBank/DDBJ databases">
        <title>Black Yeasts Isolated from many extreme environments.</title>
        <authorList>
            <person name="Coleine C."/>
            <person name="Stajich J.E."/>
            <person name="Selbmann L."/>
        </authorList>
    </citation>
    <scope>NUCLEOTIDE SEQUENCE [LARGE SCALE GENOMIC DNA]</scope>
    <source>
        <strain evidence="8 9">CCFEE 5792</strain>
    </source>
</reference>
<gene>
    <name evidence="8" type="ORF">LTR84_003954</name>
</gene>
<dbReference type="AlphaFoldDB" id="A0AAV9N8D2"/>
<feature type="transmembrane region" description="Helical" evidence="6">
    <location>
        <begin position="108"/>
        <end position="125"/>
    </location>
</feature>
<dbReference type="PROSITE" id="PS50850">
    <property type="entry name" value="MFS"/>
    <property type="match status" value="1"/>
</dbReference>
<dbReference type="GeneID" id="89972134"/>
<feature type="transmembrane region" description="Helical" evidence="6">
    <location>
        <begin position="233"/>
        <end position="253"/>
    </location>
</feature>
<feature type="transmembrane region" description="Helical" evidence="6">
    <location>
        <begin position="341"/>
        <end position="362"/>
    </location>
</feature>
<feature type="transmembrane region" description="Helical" evidence="6">
    <location>
        <begin position="199"/>
        <end position="221"/>
    </location>
</feature>